<keyword evidence="4" id="KW-1185">Reference proteome</keyword>
<evidence type="ECO:0000313" key="4">
    <source>
        <dbReference type="Proteomes" id="UP000650467"/>
    </source>
</evidence>
<feature type="domain" description="Nudix hydrolase" evidence="2">
    <location>
        <begin position="6"/>
        <end position="146"/>
    </location>
</feature>
<feature type="compositionally biased region" description="Low complexity" evidence="1">
    <location>
        <begin position="147"/>
        <end position="161"/>
    </location>
</feature>
<dbReference type="SUPFAM" id="SSF55811">
    <property type="entry name" value="Nudix"/>
    <property type="match status" value="1"/>
</dbReference>
<gene>
    <name evidence="3" type="ORF">HXX76_014746</name>
</gene>
<dbReference type="OrthoDB" id="276276at2759"/>
<protein>
    <recommendedName>
        <fullName evidence="2">Nudix hydrolase domain-containing protein</fullName>
    </recommendedName>
</protein>
<evidence type="ECO:0000313" key="3">
    <source>
        <dbReference type="EMBL" id="KAG2424215.1"/>
    </source>
</evidence>
<sequence>MSDSAPTKVGAGLLICCEGSCLLLRRSEASGNPGTWGLPGGNADAADAGDLLDTAMREAREELGQLPAGLQVLGQVLTRRGKALQKRYTVFVAAIPGSSRAGYSPQLNDEHTDWRWTDLAHAAALAGGTHPLLHAANAAAAAAASAAAEAAEPGADNGAAPEPHHGHHGHGHAHGSPADAMAAELTAGAVAAAGPPPADMVLHPVVRILFGGGHAEALAAMLPPSVGSPVKAAQPPSS</sequence>
<evidence type="ECO:0000259" key="2">
    <source>
        <dbReference type="PROSITE" id="PS51462"/>
    </source>
</evidence>
<dbReference type="CDD" id="cd02883">
    <property type="entry name" value="NUDIX_Hydrolase"/>
    <property type="match status" value="1"/>
</dbReference>
<dbReference type="PROSITE" id="PS51462">
    <property type="entry name" value="NUDIX"/>
    <property type="match status" value="1"/>
</dbReference>
<evidence type="ECO:0000256" key="1">
    <source>
        <dbReference type="SAM" id="MobiDB-lite"/>
    </source>
</evidence>
<accession>A0A835SP30</accession>
<dbReference type="Proteomes" id="UP000650467">
    <property type="component" value="Unassembled WGS sequence"/>
</dbReference>
<organism evidence="3 4">
    <name type="scientific">Chlamydomonas incerta</name>
    <dbReference type="NCBI Taxonomy" id="51695"/>
    <lineage>
        <taxon>Eukaryota</taxon>
        <taxon>Viridiplantae</taxon>
        <taxon>Chlorophyta</taxon>
        <taxon>core chlorophytes</taxon>
        <taxon>Chlorophyceae</taxon>
        <taxon>CS clade</taxon>
        <taxon>Chlamydomonadales</taxon>
        <taxon>Chlamydomonadaceae</taxon>
        <taxon>Chlamydomonas</taxon>
    </lineage>
</organism>
<feature type="region of interest" description="Disordered" evidence="1">
    <location>
        <begin position="147"/>
        <end position="178"/>
    </location>
</feature>
<dbReference type="InterPro" id="IPR000086">
    <property type="entry name" value="NUDIX_hydrolase_dom"/>
</dbReference>
<comment type="caution">
    <text evidence="3">The sequence shown here is derived from an EMBL/GenBank/DDBJ whole genome shotgun (WGS) entry which is preliminary data.</text>
</comment>
<dbReference type="AlphaFoldDB" id="A0A835SP30"/>
<dbReference type="EMBL" id="JAEHOC010000068">
    <property type="protein sequence ID" value="KAG2424215.1"/>
    <property type="molecule type" value="Genomic_DNA"/>
</dbReference>
<name>A0A835SP30_CHLIN</name>
<dbReference type="Gene3D" id="3.90.79.10">
    <property type="entry name" value="Nucleoside Triphosphate Pyrophosphohydrolase"/>
    <property type="match status" value="1"/>
</dbReference>
<dbReference type="Pfam" id="PF00293">
    <property type="entry name" value="NUDIX"/>
    <property type="match status" value="1"/>
</dbReference>
<proteinExistence type="predicted"/>
<reference evidence="3" key="1">
    <citation type="journal article" date="2020" name="bioRxiv">
        <title>Comparative genomics of Chlamydomonas.</title>
        <authorList>
            <person name="Craig R.J."/>
            <person name="Hasan A.R."/>
            <person name="Ness R.W."/>
            <person name="Keightley P.D."/>
        </authorList>
    </citation>
    <scope>NUCLEOTIDE SEQUENCE</scope>
    <source>
        <strain evidence="3">SAG 7.73</strain>
    </source>
</reference>
<dbReference type="InterPro" id="IPR015797">
    <property type="entry name" value="NUDIX_hydrolase-like_dom_sf"/>
</dbReference>